<dbReference type="GO" id="GO:1990189">
    <property type="term" value="F:protein N-terminal-serine acetyltransferase activity"/>
    <property type="evidence" value="ECO:0007669"/>
    <property type="project" value="TreeGrafter"/>
</dbReference>
<organism evidence="2 3">
    <name type="scientific">Streptantibioticus cattleyicolor (strain ATCC 35852 / DSM 46488 / JCM 4925 / NBRC 14057 / NRRL 8057)</name>
    <name type="common">Streptomyces cattleya</name>
    <dbReference type="NCBI Taxonomy" id="1003195"/>
    <lineage>
        <taxon>Bacteria</taxon>
        <taxon>Bacillati</taxon>
        <taxon>Actinomycetota</taxon>
        <taxon>Actinomycetes</taxon>
        <taxon>Kitasatosporales</taxon>
        <taxon>Streptomycetaceae</taxon>
        <taxon>Streptantibioticus</taxon>
    </lineage>
</organism>
<dbReference type="EMBL" id="CP003229">
    <property type="protein sequence ID" value="AEW99936.1"/>
    <property type="molecule type" value="Genomic_DNA"/>
</dbReference>
<feature type="domain" description="N-acetyltransferase" evidence="1">
    <location>
        <begin position="18"/>
        <end position="182"/>
    </location>
</feature>
<reference evidence="3" key="1">
    <citation type="submission" date="2011-12" db="EMBL/GenBank/DDBJ databases">
        <title>Complete genome sequence of Streptomyces cattleya strain DSM 46488.</title>
        <authorList>
            <person name="Ou H.-Y."/>
            <person name="Li P."/>
            <person name="Zhao C."/>
            <person name="O'Hagan D."/>
            <person name="Deng Z."/>
        </authorList>
    </citation>
    <scope>NUCLEOTIDE SEQUENCE [LARGE SCALE GENOMIC DNA]</scope>
    <source>
        <strain evidence="3">ATCC 35852 / DSM 46488 / JCM 4925 / NBRC 14057 / NRRL 8057</strain>
        <plasmid evidence="3">Plasmid pSCATT</plasmid>
    </source>
</reference>
<geneLocation type="plasmid" evidence="2 3">
    <name>pSCATT</name>
</geneLocation>
<dbReference type="InterPro" id="IPR016181">
    <property type="entry name" value="Acyl_CoA_acyltransferase"/>
</dbReference>
<dbReference type="RefSeq" id="WP_014150463.1">
    <property type="nucleotide sequence ID" value="NC_016113.1"/>
</dbReference>
<dbReference type="InterPro" id="IPR000182">
    <property type="entry name" value="GNAT_dom"/>
</dbReference>
<evidence type="ECO:0000313" key="2">
    <source>
        <dbReference type="EMBL" id="AEW99936.1"/>
    </source>
</evidence>
<gene>
    <name evidence="2" type="ordered locus">SCATT_p17430</name>
</gene>
<dbReference type="PATRIC" id="fig|1003195.11.peg.5"/>
<dbReference type="Pfam" id="PF13302">
    <property type="entry name" value="Acetyltransf_3"/>
    <property type="match status" value="1"/>
</dbReference>
<dbReference type="HOGENOM" id="CLU_1308760_0_0_11"/>
<keyword evidence="2" id="KW-0614">Plasmid</keyword>
<dbReference type="OrthoDB" id="9795188at2"/>
<sequence>MRLPGAFTAIPTVTGDGVRLRAPRQEDLPGLVRAFSDERVRRFMPVPCEYTAAHAQNFIDTAPAMWRAHRAVFVLADAASDTFIGEAELLSLNELYRSAEAAFLLDAPARRLRTAVAGVRLLCRFGFEELGLTRIEAFTDLDNRAVHYVGAHAGFRKEGIARGKIPGPGGQRRDCLVAALLPGDLAPQR</sequence>
<accession>F8JJL8</accession>
<dbReference type="Gene3D" id="3.40.630.30">
    <property type="match status" value="1"/>
</dbReference>
<dbReference type="KEGG" id="scy:SCATT_p17430"/>
<dbReference type="PROSITE" id="PS51186">
    <property type="entry name" value="GNAT"/>
    <property type="match status" value="1"/>
</dbReference>
<dbReference type="PANTHER" id="PTHR43441:SF10">
    <property type="entry name" value="ACETYLTRANSFERASE"/>
    <property type="match status" value="1"/>
</dbReference>
<evidence type="ECO:0000259" key="1">
    <source>
        <dbReference type="PROSITE" id="PS51186"/>
    </source>
</evidence>
<dbReference type="SUPFAM" id="SSF55729">
    <property type="entry name" value="Acyl-CoA N-acyltransferases (Nat)"/>
    <property type="match status" value="1"/>
</dbReference>
<name>F8JJL8_STREN</name>
<protein>
    <submittedName>
        <fullName evidence="2">GCN5-related N-acetyltransferase</fullName>
    </submittedName>
</protein>
<dbReference type="GO" id="GO:0008999">
    <property type="term" value="F:protein-N-terminal-alanine acetyltransferase activity"/>
    <property type="evidence" value="ECO:0007669"/>
    <property type="project" value="TreeGrafter"/>
</dbReference>
<proteinExistence type="predicted"/>
<evidence type="ECO:0000313" key="3">
    <source>
        <dbReference type="Proteomes" id="UP000007842"/>
    </source>
</evidence>
<accession>G8XI30</accession>
<dbReference type="PANTHER" id="PTHR43441">
    <property type="entry name" value="RIBOSOMAL-PROTEIN-SERINE ACETYLTRANSFERASE"/>
    <property type="match status" value="1"/>
</dbReference>
<keyword evidence="3" id="KW-1185">Reference proteome</keyword>
<dbReference type="KEGG" id="sct:SCAT_p0006"/>
<dbReference type="GO" id="GO:0005737">
    <property type="term" value="C:cytoplasm"/>
    <property type="evidence" value="ECO:0007669"/>
    <property type="project" value="TreeGrafter"/>
</dbReference>
<keyword evidence="2" id="KW-0808">Transferase</keyword>
<dbReference type="InterPro" id="IPR051908">
    <property type="entry name" value="Ribosomal_N-acetyltransferase"/>
</dbReference>
<dbReference type="Proteomes" id="UP000007842">
    <property type="component" value="Plasmid pSCATT"/>
</dbReference>
<dbReference type="AlphaFoldDB" id="F8JJL8"/>